<accession>A0ABD3M3L2</accession>
<evidence type="ECO:0000256" key="5">
    <source>
        <dbReference type="ARBA" id="ARBA00022919"/>
    </source>
</evidence>
<feature type="region of interest" description="Disordered" evidence="9">
    <location>
        <begin position="121"/>
        <end position="147"/>
    </location>
</feature>
<dbReference type="InterPro" id="IPR045221">
    <property type="entry name" value="Sphingomyelin_synth-like"/>
</dbReference>
<dbReference type="PANTHER" id="PTHR21290:SF62">
    <property type="entry name" value="PHOSPHATIDYLINOSITOL:CERAMIDE INOSITOLPHOSPHOTRANSFERASE 1-RELATED"/>
    <property type="match status" value="1"/>
</dbReference>
<keyword evidence="5" id="KW-0746">Sphingolipid metabolism</keyword>
<keyword evidence="13" id="KW-1185">Reference proteome</keyword>
<gene>
    <name evidence="12" type="ORF">ACHAWU_004288</name>
</gene>
<evidence type="ECO:0000256" key="7">
    <source>
        <dbReference type="ARBA" id="ARBA00023098"/>
    </source>
</evidence>
<dbReference type="GO" id="GO:0016740">
    <property type="term" value="F:transferase activity"/>
    <property type="evidence" value="ECO:0007669"/>
    <property type="project" value="UniProtKB-KW"/>
</dbReference>
<feature type="transmembrane region" description="Helical" evidence="10">
    <location>
        <begin position="441"/>
        <end position="460"/>
    </location>
</feature>
<feature type="compositionally biased region" description="Low complexity" evidence="9">
    <location>
        <begin position="17"/>
        <end position="31"/>
    </location>
</feature>
<feature type="compositionally biased region" description="Basic and acidic residues" evidence="9">
    <location>
        <begin position="121"/>
        <end position="133"/>
    </location>
</feature>
<evidence type="ECO:0000313" key="12">
    <source>
        <dbReference type="EMBL" id="KAL3758323.1"/>
    </source>
</evidence>
<evidence type="ECO:0000256" key="10">
    <source>
        <dbReference type="SAM" id="Phobius"/>
    </source>
</evidence>
<keyword evidence="4 10" id="KW-0812">Transmembrane</keyword>
<evidence type="ECO:0000256" key="6">
    <source>
        <dbReference type="ARBA" id="ARBA00022989"/>
    </source>
</evidence>
<feature type="compositionally biased region" description="Acidic residues" evidence="9">
    <location>
        <begin position="78"/>
        <end position="88"/>
    </location>
</feature>
<dbReference type="GO" id="GO:0006665">
    <property type="term" value="P:sphingolipid metabolic process"/>
    <property type="evidence" value="ECO:0007669"/>
    <property type="project" value="UniProtKB-KW"/>
</dbReference>
<evidence type="ECO:0000259" key="11">
    <source>
        <dbReference type="Pfam" id="PF14360"/>
    </source>
</evidence>
<evidence type="ECO:0000256" key="3">
    <source>
        <dbReference type="ARBA" id="ARBA00022679"/>
    </source>
</evidence>
<feature type="region of interest" description="Disordered" evidence="9">
    <location>
        <begin position="1"/>
        <end position="105"/>
    </location>
</feature>
<evidence type="ECO:0000256" key="8">
    <source>
        <dbReference type="ARBA" id="ARBA00023136"/>
    </source>
</evidence>
<keyword evidence="8 10" id="KW-0472">Membrane</keyword>
<proteinExistence type="inferred from homology"/>
<comment type="similarity">
    <text evidence="2">Belongs to the sphingomyelin synthase family.</text>
</comment>
<dbReference type="Pfam" id="PF14360">
    <property type="entry name" value="PAP2_C"/>
    <property type="match status" value="1"/>
</dbReference>
<evidence type="ECO:0000256" key="1">
    <source>
        <dbReference type="ARBA" id="ARBA00004141"/>
    </source>
</evidence>
<comment type="caution">
    <text evidence="12">The sequence shown here is derived from an EMBL/GenBank/DDBJ whole genome shotgun (WGS) entry which is preliminary data.</text>
</comment>
<feature type="transmembrane region" description="Helical" evidence="10">
    <location>
        <begin position="320"/>
        <end position="341"/>
    </location>
</feature>
<dbReference type="EMBL" id="JALLBG020000234">
    <property type="protein sequence ID" value="KAL3758323.1"/>
    <property type="molecule type" value="Genomic_DNA"/>
</dbReference>
<feature type="domain" description="Sphingomyelin synthase-like" evidence="11">
    <location>
        <begin position="390"/>
        <end position="459"/>
    </location>
</feature>
<feature type="compositionally biased region" description="Low complexity" evidence="9">
    <location>
        <begin position="55"/>
        <end position="69"/>
    </location>
</feature>
<organism evidence="12 13">
    <name type="scientific">Discostella pseudostelligera</name>
    <dbReference type="NCBI Taxonomy" id="259834"/>
    <lineage>
        <taxon>Eukaryota</taxon>
        <taxon>Sar</taxon>
        <taxon>Stramenopiles</taxon>
        <taxon>Ochrophyta</taxon>
        <taxon>Bacillariophyta</taxon>
        <taxon>Coscinodiscophyceae</taxon>
        <taxon>Thalassiosirophycidae</taxon>
        <taxon>Stephanodiscales</taxon>
        <taxon>Stephanodiscaceae</taxon>
        <taxon>Discostella</taxon>
    </lineage>
</organism>
<evidence type="ECO:0000256" key="4">
    <source>
        <dbReference type="ARBA" id="ARBA00022692"/>
    </source>
</evidence>
<feature type="transmembrane region" description="Helical" evidence="10">
    <location>
        <begin position="280"/>
        <end position="299"/>
    </location>
</feature>
<feature type="transmembrane region" description="Helical" evidence="10">
    <location>
        <begin position="394"/>
        <end position="411"/>
    </location>
</feature>
<name>A0ABD3M3L2_9STRA</name>
<sequence length="539" mass="60654">MVIPILPRRVQMTDTINPSTSNVSPSSNSPSGQPRAGGMFLTPRASSERSLRQRSVSISAIASQQSSPSLHIRRRDEDESLSNSDDDETKGGDRQNGRVGYRSVLRPPPFLMGPHCFSEADLHPVREGGDIDPLKSPNKASPPYHRSATQSMLMMDSPSGPTVGSSLSDIDLESGDLTAVSPVLPSPIKRVQAYHQRNYAFILRSRENIIIHLLMEMKMLRTDLVFILFVTFYQFFHSSVTNLAYWQHAQLTAANRVPLRDLAFDLLPPLDGDLWIVSEYILYGILTVAISCIVSNLVVKWNAPHGRPIYCVQILRRLGMTWIVCQTLRMISFLVTTLPGASRQCRYAVPDGLTTAEMLHMPAPNEGNPPGWAPPTDLYDLIFRVDASNGCGDLMFSSHTIYTMSFVCVVFKYFNFKWLKWIMALGQIVIVPFILAARKHYSVDVFTALYVTPLVFEMLWSRFPDRDTSVDMAMHYGIRFYLAQVDADSFGYVVSVWGKEYQVDHDQLPFDISYGHNTKDAPMHWEKGRESTRSLASTV</sequence>
<feature type="transmembrane region" description="Helical" evidence="10">
    <location>
        <begin position="224"/>
        <end position="246"/>
    </location>
</feature>
<feature type="transmembrane region" description="Helical" evidence="10">
    <location>
        <begin position="418"/>
        <end position="435"/>
    </location>
</feature>
<evidence type="ECO:0000256" key="2">
    <source>
        <dbReference type="ARBA" id="ARBA00005441"/>
    </source>
</evidence>
<keyword evidence="3" id="KW-0808">Transferase</keyword>
<keyword evidence="6 10" id="KW-1133">Transmembrane helix</keyword>
<dbReference type="Proteomes" id="UP001530293">
    <property type="component" value="Unassembled WGS sequence"/>
</dbReference>
<evidence type="ECO:0000256" key="9">
    <source>
        <dbReference type="SAM" id="MobiDB-lite"/>
    </source>
</evidence>
<reference evidence="12 13" key="1">
    <citation type="submission" date="2024-10" db="EMBL/GenBank/DDBJ databases">
        <title>Updated reference genomes for cyclostephanoid diatoms.</title>
        <authorList>
            <person name="Roberts W.R."/>
            <person name="Alverson A.J."/>
        </authorList>
    </citation>
    <scope>NUCLEOTIDE SEQUENCE [LARGE SCALE GENOMIC DNA]</scope>
    <source>
        <strain evidence="12 13">AJA232-27</strain>
    </source>
</reference>
<dbReference type="InterPro" id="IPR025749">
    <property type="entry name" value="Sphingomyelin_synth-like_dom"/>
</dbReference>
<dbReference type="GO" id="GO:0016020">
    <property type="term" value="C:membrane"/>
    <property type="evidence" value="ECO:0007669"/>
    <property type="project" value="UniProtKB-SubCell"/>
</dbReference>
<keyword evidence="7" id="KW-0443">Lipid metabolism</keyword>
<comment type="subcellular location">
    <subcellularLocation>
        <location evidence="1">Membrane</location>
        <topology evidence="1">Multi-pass membrane protein</topology>
    </subcellularLocation>
</comment>
<dbReference type="AlphaFoldDB" id="A0ABD3M3L2"/>
<dbReference type="PANTHER" id="PTHR21290">
    <property type="entry name" value="SPHINGOMYELIN SYNTHETASE"/>
    <property type="match status" value="1"/>
</dbReference>
<protein>
    <recommendedName>
        <fullName evidence="11">Sphingomyelin synthase-like domain-containing protein</fullName>
    </recommendedName>
</protein>
<evidence type="ECO:0000313" key="13">
    <source>
        <dbReference type="Proteomes" id="UP001530293"/>
    </source>
</evidence>